<dbReference type="SMART" id="SM00389">
    <property type="entry name" value="HOX"/>
    <property type="match status" value="1"/>
</dbReference>
<accession>A0A183AZW8</accession>
<dbReference type="FunFam" id="1.10.10.60:FF:000041">
    <property type="entry name" value="insulin gene enhancer protein ISL-1"/>
    <property type="match status" value="1"/>
</dbReference>
<dbReference type="SMART" id="SM00132">
    <property type="entry name" value="LIM"/>
    <property type="match status" value="1"/>
</dbReference>
<sequence>MLSIQHSTFFYRCAGCHQIVSKSDLVFRVRSRAFHLDCFRCAVCDRLLQPGEEIAFQNEQVCCLNHAQLSSQRSCLDMGTKSTWMPKLIGLSGSIEDQLDRGLFKQKSASSTDGSSQNVKVLNPGGLLPSLLNTRSDTIKASDPVEFDESGTYDDLCLTASATGTIDSTTGVGARTGGTILTELVSTDFTDTYCSSPQIRPNSSGSSLGVALRDTDSPMTESSETSSLLGLGTSTAGAGISEAGHGSVGQSSLMPLVFGGSGTPGPSAQNNSVAPNGTSSGSNSGATNVTTNGSMTIGQLDTGSQAGSGSSSSGTSALGCGDEVVHSIVVSRTGSRPGKSGGSKRSKDHKATRVRTVLNEKQLHTLRTCYAANPRPDALMKEQLVEMTSLSPRVIRVWFQNKRCKDKKRQLLLKQMEQHQQVSKKIHRRVGSFRQRLSTAKHGTVY</sequence>
<evidence type="ECO:0000256" key="11">
    <source>
        <dbReference type="RuleBase" id="RU000682"/>
    </source>
</evidence>
<evidence type="ECO:0000256" key="1">
    <source>
        <dbReference type="ARBA" id="ARBA00004123"/>
    </source>
</evidence>
<dbReference type="Gene3D" id="2.10.110.10">
    <property type="entry name" value="Cysteine Rich Protein"/>
    <property type="match status" value="1"/>
</dbReference>
<dbReference type="Gene3D" id="1.10.10.60">
    <property type="entry name" value="Homeodomain-like"/>
    <property type="match status" value="1"/>
</dbReference>
<dbReference type="PROSITE" id="PS00478">
    <property type="entry name" value="LIM_DOMAIN_1"/>
    <property type="match status" value="1"/>
</dbReference>
<keyword evidence="16" id="KW-1185">Reference proteome</keyword>
<feature type="compositionally biased region" description="Polar residues" evidence="12">
    <location>
        <begin position="264"/>
        <end position="275"/>
    </location>
</feature>
<feature type="DNA-binding region" description="Homeobox" evidence="9">
    <location>
        <begin position="351"/>
        <end position="410"/>
    </location>
</feature>
<dbReference type="SUPFAM" id="SSF46689">
    <property type="entry name" value="Homeodomain-like"/>
    <property type="match status" value="1"/>
</dbReference>
<keyword evidence="2 10" id="KW-0479">Metal-binding</keyword>
<evidence type="ECO:0000313" key="16">
    <source>
        <dbReference type="Proteomes" id="UP000272942"/>
    </source>
</evidence>
<evidence type="ECO:0000256" key="7">
    <source>
        <dbReference type="ARBA" id="ARBA00023155"/>
    </source>
</evidence>
<evidence type="ECO:0000256" key="10">
    <source>
        <dbReference type="PROSITE-ProRule" id="PRU00125"/>
    </source>
</evidence>
<keyword evidence="8 9" id="KW-0539">Nucleus</keyword>
<evidence type="ECO:0000259" key="13">
    <source>
        <dbReference type="PROSITE" id="PS50023"/>
    </source>
</evidence>
<evidence type="ECO:0000259" key="14">
    <source>
        <dbReference type="PROSITE" id="PS50071"/>
    </source>
</evidence>
<feature type="compositionally biased region" description="Low complexity" evidence="12">
    <location>
        <begin position="303"/>
        <end position="319"/>
    </location>
</feature>
<dbReference type="PANTHER" id="PTHR24204:SF8">
    <property type="entry name" value="TAILUP, ISOFORM A"/>
    <property type="match status" value="1"/>
</dbReference>
<dbReference type="InterPro" id="IPR017970">
    <property type="entry name" value="Homeobox_CS"/>
</dbReference>
<feature type="compositionally biased region" description="Low complexity" evidence="12">
    <location>
        <begin position="220"/>
        <end position="239"/>
    </location>
</feature>
<dbReference type="Pfam" id="PF00046">
    <property type="entry name" value="Homeodomain"/>
    <property type="match status" value="1"/>
</dbReference>
<dbReference type="InterPro" id="IPR001356">
    <property type="entry name" value="HD"/>
</dbReference>
<evidence type="ECO:0000256" key="5">
    <source>
        <dbReference type="ARBA" id="ARBA00023038"/>
    </source>
</evidence>
<keyword evidence="4 10" id="KW-0862">Zinc</keyword>
<dbReference type="GO" id="GO:0048665">
    <property type="term" value="P:neuron fate specification"/>
    <property type="evidence" value="ECO:0007669"/>
    <property type="project" value="InterPro"/>
</dbReference>
<feature type="domain" description="Homeobox" evidence="14">
    <location>
        <begin position="349"/>
        <end position="409"/>
    </location>
</feature>
<dbReference type="PROSITE" id="PS50071">
    <property type="entry name" value="HOMEOBOX_2"/>
    <property type="match status" value="1"/>
</dbReference>
<dbReference type="OrthoDB" id="125004at2759"/>
<dbReference type="AlphaFoldDB" id="A0A183AZW8"/>
<reference evidence="17" key="1">
    <citation type="submission" date="2016-06" db="UniProtKB">
        <authorList>
            <consortium name="WormBaseParasite"/>
        </authorList>
    </citation>
    <scope>IDENTIFICATION</scope>
</reference>
<feature type="domain" description="LIM zinc-binding" evidence="13">
    <location>
        <begin position="11"/>
        <end position="72"/>
    </location>
</feature>
<name>A0A183AZW8_9TREM</name>
<dbReference type="InterPro" id="IPR009057">
    <property type="entry name" value="Homeodomain-like_sf"/>
</dbReference>
<dbReference type="CDD" id="cd00086">
    <property type="entry name" value="homeodomain"/>
    <property type="match status" value="1"/>
</dbReference>
<gene>
    <name evidence="15" type="ORF">ECPE_LOCUS12503</name>
</gene>
<dbReference type="PROSITE" id="PS50023">
    <property type="entry name" value="LIM_DOMAIN_2"/>
    <property type="match status" value="1"/>
</dbReference>
<evidence type="ECO:0000256" key="12">
    <source>
        <dbReference type="SAM" id="MobiDB-lite"/>
    </source>
</evidence>
<feature type="compositionally biased region" description="Polar residues" evidence="12">
    <location>
        <begin position="196"/>
        <end position="207"/>
    </location>
</feature>
<evidence type="ECO:0000256" key="6">
    <source>
        <dbReference type="ARBA" id="ARBA00023125"/>
    </source>
</evidence>
<dbReference type="WBParaSite" id="ECPE_0001253901-mRNA-1">
    <property type="protein sequence ID" value="ECPE_0001253901-mRNA-1"/>
    <property type="gene ID" value="ECPE_0001253901"/>
</dbReference>
<dbReference type="PROSITE" id="PS00027">
    <property type="entry name" value="HOMEOBOX_1"/>
    <property type="match status" value="1"/>
</dbReference>
<dbReference type="GO" id="GO:0003677">
    <property type="term" value="F:DNA binding"/>
    <property type="evidence" value="ECO:0007669"/>
    <property type="project" value="UniProtKB-UniRule"/>
</dbReference>
<proteinExistence type="predicted"/>
<organism evidence="17">
    <name type="scientific">Echinostoma caproni</name>
    <dbReference type="NCBI Taxonomy" id="27848"/>
    <lineage>
        <taxon>Eukaryota</taxon>
        <taxon>Metazoa</taxon>
        <taxon>Spiralia</taxon>
        <taxon>Lophotrochozoa</taxon>
        <taxon>Platyhelminthes</taxon>
        <taxon>Trematoda</taxon>
        <taxon>Digenea</taxon>
        <taxon>Plagiorchiida</taxon>
        <taxon>Echinostomata</taxon>
        <taxon>Echinostomatoidea</taxon>
        <taxon>Echinostomatidae</taxon>
        <taxon>Echinostoma</taxon>
    </lineage>
</organism>
<dbReference type="Proteomes" id="UP000272942">
    <property type="component" value="Unassembled WGS sequence"/>
</dbReference>
<evidence type="ECO:0000256" key="2">
    <source>
        <dbReference type="ARBA" id="ARBA00022723"/>
    </source>
</evidence>
<comment type="subcellular location">
    <subcellularLocation>
        <location evidence="1 9 11">Nucleus</location>
    </subcellularLocation>
</comment>
<dbReference type="GO" id="GO:0000981">
    <property type="term" value="F:DNA-binding transcription factor activity, RNA polymerase II-specific"/>
    <property type="evidence" value="ECO:0007669"/>
    <property type="project" value="InterPro"/>
</dbReference>
<keyword evidence="6 9" id="KW-0238">DNA-binding</keyword>
<evidence type="ECO:0000313" key="15">
    <source>
        <dbReference type="EMBL" id="VDP89775.1"/>
    </source>
</evidence>
<dbReference type="GO" id="GO:0005634">
    <property type="term" value="C:nucleus"/>
    <property type="evidence" value="ECO:0007669"/>
    <property type="project" value="UniProtKB-SubCell"/>
</dbReference>
<dbReference type="EMBL" id="UZAN01052985">
    <property type="protein sequence ID" value="VDP89775.1"/>
    <property type="molecule type" value="Genomic_DNA"/>
</dbReference>
<dbReference type="InterPro" id="IPR001781">
    <property type="entry name" value="Znf_LIM"/>
</dbReference>
<dbReference type="GO" id="GO:0046872">
    <property type="term" value="F:metal ion binding"/>
    <property type="evidence" value="ECO:0007669"/>
    <property type="project" value="UniProtKB-KW"/>
</dbReference>
<evidence type="ECO:0000256" key="8">
    <source>
        <dbReference type="ARBA" id="ARBA00023242"/>
    </source>
</evidence>
<reference evidence="15 16" key="2">
    <citation type="submission" date="2018-11" db="EMBL/GenBank/DDBJ databases">
        <authorList>
            <consortium name="Pathogen Informatics"/>
        </authorList>
    </citation>
    <scope>NUCLEOTIDE SEQUENCE [LARGE SCALE GENOMIC DNA]</scope>
    <source>
        <strain evidence="15 16">Egypt</strain>
    </source>
</reference>
<protein>
    <submittedName>
        <fullName evidence="17">Homeobox domain-containing protein</fullName>
    </submittedName>
</protein>
<dbReference type="PANTHER" id="PTHR24204">
    <property type="entry name" value="INSULIN GENE ENHANCER PROTEIN"/>
    <property type="match status" value="1"/>
</dbReference>
<dbReference type="GO" id="GO:0007409">
    <property type="term" value="P:axonogenesis"/>
    <property type="evidence" value="ECO:0007669"/>
    <property type="project" value="TreeGrafter"/>
</dbReference>
<feature type="compositionally biased region" description="Low complexity" evidence="12">
    <location>
        <begin position="276"/>
        <end position="294"/>
    </location>
</feature>
<evidence type="ECO:0000256" key="3">
    <source>
        <dbReference type="ARBA" id="ARBA00022737"/>
    </source>
</evidence>
<feature type="compositionally biased region" description="Basic residues" evidence="12">
    <location>
        <begin position="342"/>
        <end position="352"/>
    </location>
</feature>
<dbReference type="Pfam" id="PF00412">
    <property type="entry name" value="LIM"/>
    <property type="match status" value="1"/>
</dbReference>
<feature type="region of interest" description="Disordered" evidence="12">
    <location>
        <begin position="196"/>
        <end position="319"/>
    </location>
</feature>
<keyword evidence="5 10" id="KW-0440">LIM domain</keyword>
<keyword evidence="3" id="KW-0677">Repeat</keyword>
<dbReference type="GO" id="GO:0045944">
    <property type="term" value="P:positive regulation of transcription by RNA polymerase II"/>
    <property type="evidence" value="ECO:0007669"/>
    <property type="project" value="InterPro"/>
</dbReference>
<feature type="region of interest" description="Disordered" evidence="12">
    <location>
        <begin position="331"/>
        <end position="352"/>
    </location>
</feature>
<evidence type="ECO:0000256" key="4">
    <source>
        <dbReference type="ARBA" id="ARBA00022833"/>
    </source>
</evidence>
<keyword evidence="7 9" id="KW-0371">Homeobox</keyword>
<evidence type="ECO:0000256" key="9">
    <source>
        <dbReference type="PROSITE-ProRule" id="PRU00108"/>
    </source>
</evidence>
<dbReference type="InterPro" id="IPR047169">
    <property type="entry name" value="ISL1/2-like"/>
</dbReference>
<evidence type="ECO:0000313" key="17">
    <source>
        <dbReference type="WBParaSite" id="ECPE_0001253901-mRNA-1"/>
    </source>
</evidence>